<evidence type="ECO:0000259" key="2">
    <source>
        <dbReference type="Pfam" id="PF11716"/>
    </source>
</evidence>
<feature type="region of interest" description="Disordered" evidence="1">
    <location>
        <begin position="249"/>
        <end position="274"/>
    </location>
</feature>
<evidence type="ECO:0000313" key="3">
    <source>
        <dbReference type="EMBL" id="GAA3677345.1"/>
    </source>
</evidence>
<sequence length="274" mass="29490">MAVDLRALLKDWHDESWALESVLRPIGPRDWDRPTPAPGWGIRHQVAHLAWTDEALFLALTAPEEFGRLRLRVGADPEAAVAEAAEAGAGADPEVIVRRWVAGQRRTAQALGRLDPGARIDWFGPPMGAAAAVSARIMETFAHGQDVRDALGLAPVRSPRLRHIAHLAVAARPYSFAVNSLPAPVEDIRVELASDGETWSWGPDDAAQKVVGDALDFALLATRRRHRDDCAVQASGNLADQWLDIIQAYAGPPGEGRQPGAHQAPAGPEVDARG</sequence>
<dbReference type="RefSeq" id="WP_345149645.1">
    <property type="nucleotide sequence ID" value="NZ_BAABEO010000009.1"/>
</dbReference>
<comment type="caution">
    <text evidence="3">The sequence shown here is derived from an EMBL/GenBank/DDBJ whole genome shotgun (WGS) entry which is preliminary data.</text>
</comment>
<dbReference type="SUPFAM" id="SSF109854">
    <property type="entry name" value="DinB/YfiT-like putative metalloenzymes"/>
    <property type="match status" value="1"/>
</dbReference>
<dbReference type="InterPro" id="IPR017517">
    <property type="entry name" value="Maleyloyr_isom"/>
</dbReference>
<dbReference type="InterPro" id="IPR034660">
    <property type="entry name" value="DinB/YfiT-like"/>
</dbReference>
<dbReference type="EMBL" id="BAABEO010000009">
    <property type="protein sequence ID" value="GAA3677345.1"/>
    <property type="molecule type" value="Genomic_DNA"/>
</dbReference>
<dbReference type="NCBIfam" id="TIGR03084">
    <property type="entry name" value="TIGR03084 family metal-binding protein"/>
    <property type="match status" value="1"/>
</dbReference>
<protein>
    <submittedName>
        <fullName evidence="3">TIGR03084 family metal-binding protein</fullName>
    </submittedName>
</protein>
<dbReference type="NCBIfam" id="TIGR03083">
    <property type="entry name" value="maleylpyruvate isomerase family mycothiol-dependent enzyme"/>
    <property type="match status" value="1"/>
</dbReference>
<proteinExistence type="predicted"/>
<name>A0ABP7C5P7_9MICC</name>
<gene>
    <name evidence="3" type="ORF">GCM10023081_14550</name>
</gene>
<evidence type="ECO:0000256" key="1">
    <source>
        <dbReference type="SAM" id="MobiDB-lite"/>
    </source>
</evidence>
<dbReference type="InterPro" id="IPR024344">
    <property type="entry name" value="MDMPI_metal-binding"/>
</dbReference>
<keyword evidence="4" id="KW-1185">Reference proteome</keyword>
<dbReference type="InterPro" id="IPR017518">
    <property type="entry name" value="CHP03084"/>
</dbReference>
<accession>A0ABP7C5P7</accession>
<evidence type="ECO:0000313" key="4">
    <source>
        <dbReference type="Proteomes" id="UP001500752"/>
    </source>
</evidence>
<feature type="domain" description="Mycothiol-dependent maleylpyruvate isomerase metal-binding" evidence="2">
    <location>
        <begin position="14"/>
        <end position="148"/>
    </location>
</feature>
<dbReference type="Gene3D" id="1.20.120.450">
    <property type="entry name" value="dinb family like domain"/>
    <property type="match status" value="1"/>
</dbReference>
<dbReference type="Proteomes" id="UP001500752">
    <property type="component" value="Unassembled WGS sequence"/>
</dbReference>
<organism evidence="3 4">
    <name type="scientific">Arthrobacter ginkgonis</name>
    <dbReference type="NCBI Taxonomy" id="1630594"/>
    <lineage>
        <taxon>Bacteria</taxon>
        <taxon>Bacillati</taxon>
        <taxon>Actinomycetota</taxon>
        <taxon>Actinomycetes</taxon>
        <taxon>Micrococcales</taxon>
        <taxon>Micrococcaceae</taxon>
        <taxon>Arthrobacter</taxon>
    </lineage>
</organism>
<reference evidence="4" key="1">
    <citation type="journal article" date="2019" name="Int. J. Syst. Evol. Microbiol.">
        <title>The Global Catalogue of Microorganisms (GCM) 10K type strain sequencing project: providing services to taxonomists for standard genome sequencing and annotation.</title>
        <authorList>
            <consortium name="The Broad Institute Genomics Platform"/>
            <consortium name="The Broad Institute Genome Sequencing Center for Infectious Disease"/>
            <person name="Wu L."/>
            <person name="Ma J."/>
        </authorList>
    </citation>
    <scope>NUCLEOTIDE SEQUENCE [LARGE SCALE GENOMIC DNA]</scope>
    <source>
        <strain evidence="4">JCM 30742</strain>
    </source>
</reference>
<dbReference type="Pfam" id="PF11716">
    <property type="entry name" value="MDMPI_N"/>
    <property type="match status" value="1"/>
</dbReference>